<evidence type="ECO:0000256" key="12">
    <source>
        <dbReference type="ARBA" id="ARBA00048418"/>
    </source>
</evidence>
<evidence type="ECO:0000256" key="7">
    <source>
        <dbReference type="ARBA" id="ARBA00022723"/>
    </source>
</evidence>
<keyword evidence="8" id="KW-0460">Magnesium</keyword>
<evidence type="ECO:0000256" key="10">
    <source>
        <dbReference type="ARBA" id="ARBA00023158"/>
    </source>
</evidence>
<dbReference type="SUPFAM" id="SSF53335">
    <property type="entry name" value="S-adenosyl-L-methionine-dependent methyltransferases"/>
    <property type="match status" value="1"/>
</dbReference>
<dbReference type="PATRIC" id="fig|189381.12.peg.2448"/>
<comment type="catalytic activity">
    <reaction evidence="12">
        <text>small RNA 3'-end nucleotide + S-adenosyl-L-methionine = small RNA 3'-end 2'-O-methylnucleotide + S-adenosyl-L-homocysteine + H(+)</text>
        <dbReference type="Rhea" id="RHEA:37887"/>
        <dbReference type="Rhea" id="RHEA-COMP:10415"/>
        <dbReference type="Rhea" id="RHEA-COMP:10416"/>
        <dbReference type="ChEBI" id="CHEBI:15378"/>
        <dbReference type="ChEBI" id="CHEBI:57856"/>
        <dbReference type="ChEBI" id="CHEBI:59789"/>
        <dbReference type="ChEBI" id="CHEBI:74896"/>
        <dbReference type="ChEBI" id="CHEBI:74898"/>
        <dbReference type="EC" id="2.1.1.386"/>
    </reaction>
</comment>
<dbReference type="Pfam" id="PF12623">
    <property type="entry name" value="Hen1_L"/>
    <property type="match status" value="1"/>
</dbReference>
<organism evidence="14 15">
    <name type="scientific">Rossellomorea marisflavi</name>
    <dbReference type="NCBI Taxonomy" id="189381"/>
    <lineage>
        <taxon>Bacteria</taxon>
        <taxon>Bacillati</taxon>
        <taxon>Bacillota</taxon>
        <taxon>Bacilli</taxon>
        <taxon>Bacillales</taxon>
        <taxon>Bacillaceae</taxon>
        <taxon>Rossellomorea</taxon>
    </lineage>
</organism>
<keyword evidence="9" id="KW-0694">RNA-binding</keyword>
<dbReference type="GO" id="GO:0031047">
    <property type="term" value="P:regulatory ncRNA-mediated gene silencing"/>
    <property type="evidence" value="ECO:0007669"/>
    <property type="project" value="UniProtKB-KW"/>
</dbReference>
<dbReference type="AlphaFoldDB" id="A0A0M0G5P8"/>
<accession>A0A0M0G5P8</accession>
<evidence type="ECO:0000256" key="3">
    <source>
        <dbReference type="ARBA" id="ARBA00021330"/>
    </source>
</evidence>
<dbReference type="STRING" id="189381.GCA_900166615_01477"/>
<evidence type="ECO:0000256" key="6">
    <source>
        <dbReference type="ARBA" id="ARBA00022691"/>
    </source>
</evidence>
<comment type="similarity">
    <text evidence="2">Belongs to the methyltransferase superfamily. HEN1 family.</text>
</comment>
<dbReference type="EC" id="2.1.1.386" evidence="11"/>
<gene>
    <name evidence="14" type="ORF">AF331_12090</name>
</gene>
<dbReference type="Gene3D" id="3.30.1610.20">
    <property type="entry name" value="Hen1, N-terminal domain"/>
    <property type="match status" value="1"/>
</dbReference>
<sequence>MQLTIHTADKDARVISHLLAKNPANLYERSQNGHLVRMFFSTFSEDEVEVTFFVTPDPIELSRDGSEKYDITSYINDREFSVSSIFCTFLRTALGTALNGKPKEAYTEWVDHAFPFTFEFGPLASSLSDGAITELFEPLGFSVGIDRSEGEPAARFITLKGRTTLQLGLRQLFVLIPVLDQYKHYYIDEKEIDKIERYGEGWLDDHPKRAFILQRALRFKDVYRHVLPEEGKGKSEPAKPRLNETRYESIIQVVKGLQTKSSVVDMGSGEGKLATRLGFVPGIEEILAVEPSEQAALKALKRFEKAESQAGFLKPTNVMGSLFYYDERLRNKDVIILCEVIEHIDEHRLPKIMETILGAYRPRTLLITTPNAEYNRVYDMGEGYRHPDHRFEWTREEFQTWCRNMDGDQAYDITHQGIGDDHDTHGQPTQFAIFTRKEES</sequence>
<evidence type="ECO:0000313" key="15">
    <source>
        <dbReference type="Proteomes" id="UP000037405"/>
    </source>
</evidence>
<comment type="caution">
    <text evidence="14">The sequence shown here is derived from an EMBL/GenBank/DDBJ whole genome shotgun (WGS) entry which is preliminary data.</text>
</comment>
<comment type="cofactor">
    <cofactor evidence="1">
        <name>Mg(2+)</name>
        <dbReference type="ChEBI" id="CHEBI:18420"/>
    </cofactor>
</comment>
<dbReference type="RefSeq" id="WP_053428355.1">
    <property type="nucleotide sequence ID" value="NZ_LGUE01000004.1"/>
</dbReference>
<evidence type="ECO:0000259" key="13">
    <source>
        <dbReference type="Pfam" id="PF12623"/>
    </source>
</evidence>
<dbReference type="PANTHER" id="PTHR21404:SF3">
    <property type="entry name" value="SMALL RNA 2'-O-METHYLTRANSFERASE"/>
    <property type="match status" value="1"/>
</dbReference>
<keyword evidence="10" id="KW-0943">RNA-mediated gene silencing</keyword>
<feature type="domain" description="Hen1 N-terminal" evidence="13">
    <location>
        <begin position="1"/>
        <end position="221"/>
    </location>
</feature>
<keyword evidence="15" id="KW-1185">Reference proteome</keyword>
<evidence type="ECO:0000256" key="9">
    <source>
        <dbReference type="ARBA" id="ARBA00022884"/>
    </source>
</evidence>
<dbReference type="InterPro" id="IPR029063">
    <property type="entry name" value="SAM-dependent_MTases_sf"/>
</dbReference>
<dbReference type="GO" id="GO:0003723">
    <property type="term" value="F:RNA binding"/>
    <property type="evidence" value="ECO:0007669"/>
    <property type="project" value="UniProtKB-KW"/>
</dbReference>
<evidence type="ECO:0000256" key="4">
    <source>
        <dbReference type="ARBA" id="ARBA00022603"/>
    </source>
</evidence>
<evidence type="ECO:0000256" key="2">
    <source>
        <dbReference type="ARBA" id="ARBA00009026"/>
    </source>
</evidence>
<evidence type="ECO:0000256" key="5">
    <source>
        <dbReference type="ARBA" id="ARBA00022679"/>
    </source>
</evidence>
<dbReference type="PANTHER" id="PTHR21404">
    <property type="entry name" value="HEN1"/>
    <property type="match status" value="1"/>
</dbReference>
<dbReference type="GO" id="GO:0001510">
    <property type="term" value="P:RNA methylation"/>
    <property type="evidence" value="ECO:0007669"/>
    <property type="project" value="InterPro"/>
</dbReference>
<dbReference type="OrthoDB" id="626362at2"/>
<dbReference type="Pfam" id="PF13489">
    <property type="entry name" value="Methyltransf_23"/>
    <property type="match status" value="1"/>
</dbReference>
<keyword evidence="4 14" id="KW-0489">Methyltransferase</keyword>
<name>A0A0M0G5P8_9BACI</name>
<keyword evidence="7" id="KW-0479">Metal-binding</keyword>
<dbReference type="Gene3D" id="3.40.50.150">
    <property type="entry name" value="Vaccinia Virus protein VP39"/>
    <property type="match status" value="1"/>
</dbReference>
<proteinExistence type="inferred from homology"/>
<evidence type="ECO:0000256" key="8">
    <source>
        <dbReference type="ARBA" id="ARBA00022842"/>
    </source>
</evidence>
<keyword evidence="6" id="KW-0949">S-adenosyl-L-methionine</keyword>
<dbReference type="InterPro" id="IPR024740">
    <property type="entry name" value="Hen1_N"/>
</dbReference>
<dbReference type="GO" id="GO:0090486">
    <property type="term" value="F:small RNA 2'-O-methyltransferase activity"/>
    <property type="evidence" value="ECO:0007669"/>
    <property type="project" value="UniProtKB-EC"/>
</dbReference>
<dbReference type="GO" id="GO:0046872">
    <property type="term" value="F:metal ion binding"/>
    <property type="evidence" value="ECO:0007669"/>
    <property type="project" value="UniProtKB-KW"/>
</dbReference>
<dbReference type="InterPro" id="IPR038546">
    <property type="entry name" value="Hen1_N_sf"/>
</dbReference>
<evidence type="ECO:0000256" key="1">
    <source>
        <dbReference type="ARBA" id="ARBA00001946"/>
    </source>
</evidence>
<protein>
    <recommendedName>
        <fullName evidence="3">Small RNA 2'-O-methyltransferase</fullName>
        <ecNumber evidence="11">2.1.1.386</ecNumber>
    </recommendedName>
</protein>
<keyword evidence="5 14" id="KW-0808">Transferase</keyword>
<reference evidence="15" key="1">
    <citation type="submission" date="2015-07" db="EMBL/GenBank/DDBJ databases">
        <title>Fjat-14235 jcm11544.</title>
        <authorList>
            <person name="Liu B."/>
            <person name="Wang J."/>
            <person name="Zhu Y."/>
            <person name="Liu G."/>
            <person name="Chen Q."/>
            <person name="Chen Z."/>
            <person name="Lan J."/>
            <person name="Che J."/>
            <person name="Ge C."/>
            <person name="Shi H."/>
            <person name="Pan Z."/>
            <person name="Liu X."/>
        </authorList>
    </citation>
    <scope>NUCLEOTIDE SEQUENCE [LARGE SCALE GENOMIC DNA]</scope>
    <source>
        <strain evidence="15">JCM 11544</strain>
    </source>
</reference>
<dbReference type="Proteomes" id="UP000037405">
    <property type="component" value="Unassembled WGS sequence"/>
</dbReference>
<evidence type="ECO:0000313" key="14">
    <source>
        <dbReference type="EMBL" id="KON84756.1"/>
    </source>
</evidence>
<evidence type="ECO:0000256" key="11">
    <source>
        <dbReference type="ARBA" id="ARBA00035025"/>
    </source>
</evidence>
<dbReference type="InterPro" id="IPR026610">
    <property type="entry name" value="Hen1"/>
</dbReference>
<dbReference type="EMBL" id="LGUE01000004">
    <property type="protein sequence ID" value="KON84756.1"/>
    <property type="molecule type" value="Genomic_DNA"/>
</dbReference>